<comment type="similarity">
    <text evidence="1">Belongs to the UPF0122 family.</text>
</comment>
<dbReference type="InterPro" id="IPR013324">
    <property type="entry name" value="RNA_pol_sigma_r3/r4-like"/>
</dbReference>
<proteinExistence type="inferred from homology"/>
<dbReference type="SUPFAM" id="SSF88659">
    <property type="entry name" value="Sigma3 and sigma4 domains of RNA polymerase sigma factors"/>
    <property type="match status" value="1"/>
</dbReference>
<dbReference type="Proteomes" id="UP000236394">
    <property type="component" value="Unassembled WGS sequence"/>
</dbReference>
<dbReference type="AlphaFoldDB" id="A0A2J8B581"/>
<dbReference type="OMA" id="WECETAL"/>
<comment type="function">
    <text evidence="2">Might take part in the signal recognition particle (SRP) pathway. This is inferred from the conservation of its genetic proximity to ftsY/ffh. May be a regulatory protein.</text>
</comment>
<dbReference type="InterPro" id="IPR007394">
    <property type="entry name" value="UPF0122"/>
</dbReference>
<evidence type="ECO:0008006" key="5">
    <source>
        <dbReference type="Google" id="ProtNLM"/>
    </source>
</evidence>
<dbReference type="Gene3D" id="1.10.10.10">
    <property type="entry name" value="Winged helix-like DNA-binding domain superfamily/Winged helix DNA-binding domain"/>
    <property type="match status" value="1"/>
</dbReference>
<evidence type="ECO:0000256" key="1">
    <source>
        <dbReference type="ARBA" id="ARBA00008720"/>
    </source>
</evidence>
<dbReference type="RefSeq" id="WP_012993145.1">
    <property type="nucleotide sequence ID" value="NZ_NBZD01000001.1"/>
</dbReference>
<dbReference type="CDD" id="cd06171">
    <property type="entry name" value="Sigma70_r4"/>
    <property type="match status" value="1"/>
</dbReference>
<name>A0A2J8B581_9FIRM</name>
<reference evidence="4" key="1">
    <citation type="submission" date="2017-04" db="EMBL/GenBank/DDBJ databases">
        <authorList>
            <person name="Bumgarner R.E."/>
            <person name="Fredricks D.N."/>
            <person name="Srinivasan S."/>
        </authorList>
    </citation>
    <scope>NUCLEOTIDE SEQUENCE [LARGE SCALE GENOMIC DNA]</scope>
    <source>
        <strain evidence="4">KA00405</strain>
    </source>
</reference>
<dbReference type="PANTHER" id="PTHR40083">
    <property type="entry name" value="UPF0122 PROTEIN CBO2450/CLC_2298"/>
    <property type="match status" value="1"/>
</dbReference>
<organism evidence="3 4">
    <name type="scientific">Mageeibacillus indolicus</name>
    <dbReference type="NCBI Taxonomy" id="884684"/>
    <lineage>
        <taxon>Bacteria</taxon>
        <taxon>Bacillati</taxon>
        <taxon>Bacillota</taxon>
        <taxon>Clostridia</taxon>
        <taxon>Eubacteriales</taxon>
        <taxon>Oscillospiraceae</taxon>
        <taxon>Mageeibacillus</taxon>
    </lineage>
</organism>
<sequence length="116" mass="13704">MSMEFDALLKKDLTVTSLFDFYGELLPPETKEILHLKYEEDFSYSEIAEHLSISRQAVHLRLQRAVQKLWECETALHGIQRWQERQAKYMAAERALQAADYEETRRILRELEATDA</sequence>
<evidence type="ECO:0000313" key="4">
    <source>
        <dbReference type="Proteomes" id="UP000236394"/>
    </source>
</evidence>
<dbReference type="PANTHER" id="PTHR40083:SF1">
    <property type="entry name" value="UPF0122 PROTEIN YLXM"/>
    <property type="match status" value="1"/>
</dbReference>
<protein>
    <recommendedName>
        <fullName evidence="5">Sigma-70, region 4</fullName>
    </recommendedName>
</protein>
<evidence type="ECO:0000313" key="3">
    <source>
        <dbReference type="EMBL" id="PNH19937.1"/>
    </source>
</evidence>
<dbReference type="InterPro" id="IPR036388">
    <property type="entry name" value="WH-like_DNA-bd_sf"/>
</dbReference>
<comment type="caution">
    <text evidence="3">The sequence shown here is derived from an EMBL/GenBank/DDBJ whole genome shotgun (WGS) entry which is preliminary data.</text>
</comment>
<accession>A0A2J8B581</accession>
<dbReference type="Pfam" id="PF04297">
    <property type="entry name" value="UPF0122"/>
    <property type="match status" value="1"/>
</dbReference>
<dbReference type="EMBL" id="NBZD01000001">
    <property type="protein sequence ID" value="PNH19937.1"/>
    <property type="molecule type" value="Genomic_DNA"/>
</dbReference>
<evidence type="ECO:0000256" key="2">
    <source>
        <dbReference type="ARBA" id="ARBA00024764"/>
    </source>
</evidence>
<gene>
    <name evidence="3" type="ORF">B7R76_03440</name>
</gene>